<dbReference type="AlphaFoldDB" id="A0AAD7GIA1"/>
<name>A0AAD7GIA1_MYCRO</name>
<dbReference type="SUPFAM" id="SSF50998">
    <property type="entry name" value="Quinoprotein alcohol dehydrogenase-like"/>
    <property type="match status" value="1"/>
</dbReference>
<dbReference type="EMBL" id="JARKIE010000036">
    <property type="protein sequence ID" value="KAJ7696100.1"/>
    <property type="molecule type" value="Genomic_DNA"/>
</dbReference>
<evidence type="ECO:0000313" key="1">
    <source>
        <dbReference type="EMBL" id="KAJ7696100.1"/>
    </source>
</evidence>
<sequence>MTEGKGLQNLVEDVLILILTHCDILSVVAIGATSKYFHHLAFTRNVWLALVKTLVQRRFIDRRPDDENLRDLSTEQLVDKVKRILRGPTTWSPTTYPRPPSRGFRPVLPRPLRKGVEWAKRLLRKSSALEPTSNPPPAPVESRRIILHPDIAIGPGILTWENEPKLLPGGKYVLFQNWGTLECWNVFEDKLVWKHACSMDHATVLVFAGELTDDDQLVILTCQRTWEDPRKNFIEFTSLDLQTGFSSLILISRFPNSQHDNPYNGCAVCGDIAAVEIGGQVTLINWRTSSYVVILTRSSRHISQIALATNCLVLTLIGPRGELQLAAVPSPRPRHGLQSTVCSSLPTASLSAISP</sequence>
<dbReference type="InterPro" id="IPR036047">
    <property type="entry name" value="F-box-like_dom_sf"/>
</dbReference>
<evidence type="ECO:0008006" key="3">
    <source>
        <dbReference type="Google" id="ProtNLM"/>
    </source>
</evidence>
<comment type="caution">
    <text evidence="1">The sequence shown here is derived from an EMBL/GenBank/DDBJ whole genome shotgun (WGS) entry which is preliminary data.</text>
</comment>
<reference evidence="1" key="1">
    <citation type="submission" date="2023-03" db="EMBL/GenBank/DDBJ databases">
        <title>Massive genome expansion in bonnet fungi (Mycena s.s.) driven by repeated elements and novel gene families across ecological guilds.</title>
        <authorList>
            <consortium name="Lawrence Berkeley National Laboratory"/>
            <person name="Harder C.B."/>
            <person name="Miyauchi S."/>
            <person name="Viragh M."/>
            <person name="Kuo A."/>
            <person name="Thoen E."/>
            <person name="Andreopoulos B."/>
            <person name="Lu D."/>
            <person name="Skrede I."/>
            <person name="Drula E."/>
            <person name="Henrissat B."/>
            <person name="Morin E."/>
            <person name="Kohler A."/>
            <person name="Barry K."/>
            <person name="LaButti K."/>
            <person name="Morin E."/>
            <person name="Salamov A."/>
            <person name="Lipzen A."/>
            <person name="Mereny Z."/>
            <person name="Hegedus B."/>
            <person name="Baldrian P."/>
            <person name="Stursova M."/>
            <person name="Weitz H."/>
            <person name="Taylor A."/>
            <person name="Grigoriev I.V."/>
            <person name="Nagy L.G."/>
            <person name="Martin F."/>
            <person name="Kauserud H."/>
        </authorList>
    </citation>
    <scope>NUCLEOTIDE SEQUENCE</scope>
    <source>
        <strain evidence="1">CBHHK067</strain>
    </source>
</reference>
<dbReference type="InterPro" id="IPR011047">
    <property type="entry name" value="Quinoprotein_ADH-like_sf"/>
</dbReference>
<evidence type="ECO:0000313" key="2">
    <source>
        <dbReference type="Proteomes" id="UP001221757"/>
    </source>
</evidence>
<dbReference type="SUPFAM" id="SSF81383">
    <property type="entry name" value="F-box domain"/>
    <property type="match status" value="1"/>
</dbReference>
<accession>A0AAD7GIA1</accession>
<organism evidence="1 2">
    <name type="scientific">Mycena rosella</name>
    <name type="common">Pink bonnet</name>
    <name type="synonym">Agaricus rosellus</name>
    <dbReference type="NCBI Taxonomy" id="1033263"/>
    <lineage>
        <taxon>Eukaryota</taxon>
        <taxon>Fungi</taxon>
        <taxon>Dikarya</taxon>
        <taxon>Basidiomycota</taxon>
        <taxon>Agaricomycotina</taxon>
        <taxon>Agaricomycetes</taxon>
        <taxon>Agaricomycetidae</taxon>
        <taxon>Agaricales</taxon>
        <taxon>Marasmiineae</taxon>
        <taxon>Mycenaceae</taxon>
        <taxon>Mycena</taxon>
    </lineage>
</organism>
<gene>
    <name evidence="1" type="ORF">B0H17DRAFT_1198406</name>
</gene>
<dbReference type="Proteomes" id="UP001221757">
    <property type="component" value="Unassembled WGS sequence"/>
</dbReference>
<dbReference type="CDD" id="cd09917">
    <property type="entry name" value="F-box_SF"/>
    <property type="match status" value="1"/>
</dbReference>
<protein>
    <recommendedName>
        <fullName evidence="3">F-box domain-containing protein</fullName>
    </recommendedName>
</protein>
<keyword evidence="2" id="KW-1185">Reference proteome</keyword>
<proteinExistence type="predicted"/>